<dbReference type="Pfam" id="PF00924">
    <property type="entry name" value="MS_channel_2nd"/>
    <property type="match status" value="1"/>
</dbReference>
<evidence type="ECO:0000256" key="5">
    <source>
        <dbReference type="SAM" id="Phobius"/>
    </source>
</evidence>
<name>A0ABQ3HU20_9SPHI</name>
<comment type="caution">
    <text evidence="7">The sequence shown here is derived from an EMBL/GenBank/DDBJ whole genome shotgun (WGS) entry which is preliminary data.</text>
</comment>
<keyword evidence="2 5" id="KW-0812">Transmembrane</keyword>
<dbReference type="SUPFAM" id="SSF50182">
    <property type="entry name" value="Sm-like ribonucleoproteins"/>
    <property type="match status" value="1"/>
</dbReference>
<dbReference type="Gene3D" id="1.10.287.1260">
    <property type="match status" value="1"/>
</dbReference>
<keyword evidence="8" id="KW-1185">Reference proteome</keyword>
<dbReference type="InterPro" id="IPR023408">
    <property type="entry name" value="MscS_beta-dom_sf"/>
</dbReference>
<comment type="subcellular location">
    <subcellularLocation>
        <location evidence="1">Membrane</location>
    </subcellularLocation>
</comment>
<dbReference type="PANTHER" id="PTHR30566:SF5">
    <property type="entry name" value="MECHANOSENSITIVE ION CHANNEL PROTEIN 1, MITOCHONDRIAL-RELATED"/>
    <property type="match status" value="1"/>
</dbReference>
<organism evidence="7 8">
    <name type="scientific">Sphingobacterium griseoflavum</name>
    <dbReference type="NCBI Taxonomy" id="1474952"/>
    <lineage>
        <taxon>Bacteria</taxon>
        <taxon>Pseudomonadati</taxon>
        <taxon>Bacteroidota</taxon>
        <taxon>Sphingobacteriia</taxon>
        <taxon>Sphingobacteriales</taxon>
        <taxon>Sphingobacteriaceae</taxon>
        <taxon>Sphingobacterium</taxon>
    </lineage>
</organism>
<dbReference type="RefSeq" id="WP_189626277.1">
    <property type="nucleotide sequence ID" value="NZ_BNAF01000006.1"/>
</dbReference>
<dbReference type="InterPro" id="IPR010920">
    <property type="entry name" value="LSM_dom_sf"/>
</dbReference>
<protein>
    <recommendedName>
        <fullName evidence="6">Mechanosensitive ion channel MscS domain-containing protein</fullName>
    </recommendedName>
</protein>
<evidence type="ECO:0000313" key="8">
    <source>
        <dbReference type="Proteomes" id="UP000620550"/>
    </source>
</evidence>
<proteinExistence type="predicted"/>
<dbReference type="Gene3D" id="2.30.30.60">
    <property type="match status" value="1"/>
</dbReference>
<accession>A0ABQ3HU20</accession>
<evidence type="ECO:0000256" key="1">
    <source>
        <dbReference type="ARBA" id="ARBA00004370"/>
    </source>
</evidence>
<dbReference type="EMBL" id="BNAF01000006">
    <property type="protein sequence ID" value="GHE34766.1"/>
    <property type="molecule type" value="Genomic_DNA"/>
</dbReference>
<feature type="domain" description="Mechanosensitive ion channel MscS" evidence="6">
    <location>
        <begin position="130"/>
        <end position="195"/>
    </location>
</feature>
<evidence type="ECO:0000259" key="6">
    <source>
        <dbReference type="Pfam" id="PF00924"/>
    </source>
</evidence>
<evidence type="ECO:0000313" key="7">
    <source>
        <dbReference type="EMBL" id="GHE34766.1"/>
    </source>
</evidence>
<dbReference type="PANTHER" id="PTHR30566">
    <property type="entry name" value="YNAI-RELATED MECHANOSENSITIVE ION CHANNEL"/>
    <property type="match status" value="1"/>
</dbReference>
<dbReference type="InterPro" id="IPR006685">
    <property type="entry name" value="MscS_channel_2nd"/>
</dbReference>
<feature type="transmembrane region" description="Helical" evidence="5">
    <location>
        <begin position="113"/>
        <end position="131"/>
    </location>
</feature>
<reference evidence="8" key="1">
    <citation type="journal article" date="2019" name="Int. J. Syst. Evol. Microbiol.">
        <title>The Global Catalogue of Microorganisms (GCM) 10K type strain sequencing project: providing services to taxonomists for standard genome sequencing and annotation.</title>
        <authorList>
            <consortium name="The Broad Institute Genomics Platform"/>
            <consortium name="The Broad Institute Genome Sequencing Center for Infectious Disease"/>
            <person name="Wu L."/>
            <person name="Ma J."/>
        </authorList>
    </citation>
    <scope>NUCLEOTIDE SEQUENCE [LARGE SCALE GENOMIC DNA]</scope>
    <source>
        <strain evidence="8">CGMCC 1.12966</strain>
    </source>
</reference>
<gene>
    <name evidence="7" type="ORF">GCM10017764_17430</name>
</gene>
<sequence>MTAEKKYPHTLQFLAKLVLWILLYVSFWYFQDFYKEHRFLDNASNALNLFLTASIIYSIGRYVMITLYNKRHENRAVRGNFVLGINRLTAVMNTSTAVISVMLAFGIDPREFVTSLTIVAMAIAVTFREYITNMLSGLFIMFNDQLSVGDRVKIGDYKGRIVDITFSSLLIQDEEDDIVLVPNNLVFTSPMVNFSAHRSSLFSVRFELPLQTAVEVDKLEGRIQKTLLNHPYLTGDDDLALKVVEIGKDYVKYKMEMHATSSSSKLHRQLENEILREVLLFKREYDSER</sequence>
<evidence type="ECO:0000256" key="2">
    <source>
        <dbReference type="ARBA" id="ARBA00022692"/>
    </source>
</evidence>
<keyword evidence="4 5" id="KW-0472">Membrane</keyword>
<evidence type="ECO:0000256" key="3">
    <source>
        <dbReference type="ARBA" id="ARBA00022989"/>
    </source>
</evidence>
<feature type="transmembrane region" description="Helical" evidence="5">
    <location>
        <begin position="50"/>
        <end position="68"/>
    </location>
</feature>
<dbReference type="Proteomes" id="UP000620550">
    <property type="component" value="Unassembled WGS sequence"/>
</dbReference>
<evidence type="ECO:0000256" key="4">
    <source>
        <dbReference type="ARBA" id="ARBA00023136"/>
    </source>
</evidence>
<keyword evidence="3 5" id="KW-1133">Transmembrane helix</keyword>
<feature type="transmembrane region" description="Helical" evidence="5">
    <location>
        <begin position="12"/>
        <end position="30"/>
    </location>
</feature>
<feature type="transmembrane region" description="Helical" evidence="5">
    <location>
        <begin position="88"/>
        <end position="107"/>
    </location>
</feature>